<sequence>MFQIAPIAALIAAASAGQIYSGQSAEKYAQSAEQYQSALEYQQRGLYSDHSQAPQSFSHEATAHSSRPAGEKTARILGFEVENNGHEYKYSYETENGIRAEEAGQTSEHGTVAHGAYSYKGDDGQTYTVTYTADEHGFHPQGEHLPTPPPVPEEILKSLEQNAKDEAAGIFDDGKYKEQSGHGLANGHQQHEASYQSVGYQAPSGHGSGVNLAFHGQSNHLSGADLAYHAHAANALSGDGLQGHSSGAQVGHQTPASHGIQLAFHVPSGHASGTQASYSAPVHRPNPQLAYHAQAAQSSGGQLAFHLPSGHSSGAQLAFHVPSGHASGAQLAYQVPAGHASGSQMMYQGYAGNAHSGHASIPELAYHH</sequence>
<evidence type="ECO:0000256" key="1">
    <source>
        <dbReference type="ARBA" id="ARBA00022460"/>
    </source>
</evidence>
<keyword evidence="1 3" id="KW-0193">Cuticle</keyword>
<dbReference type="InterPro" id="IPR000618">
    <property type="entry name" value="Insect_cuticle"/>
</dbReference>
<evidence type="ECO:0000256" key="2">
    <source>
        <dbReference type="ARBA" id="ARBA00022729"/>
    </source>
</evidence>
<protein>
    <submittedName>
        <fullName evidence="7">Pupal cuticle protein 36-like isoform X2</fullName>
    </submittedName>
</protein>
<accession>A0A9J7DNJ1</accession>
<dbReference type="AlphaFoldDB" id="A0A9J7DNJ1"/>
<evidence type="ECO:0000313" key="6">
    <source>
        <dbReference type="Proteomes" id="UP000301870"/>
    </source>
</evidence>
<keyword evidence="6" id="KW-1185">Reference proteome</keyword>
<dbReference type="InterPro" id="IPR050468">
    <property type="entry name" value="Cuticle_Struct_Prot"/>
</dbReference>
<feature type="chain" id="PRO_5039947965" evidence="5">
    <location>
        <begin position="17"/>
        <end position="368"/>
    </location>
</feature>
<feature type="compositionally biased region" description="Polar residues" evidence="4">
    <location>
        <begin position="49"/>
        <end position="65"/>
    </location>
</feature>
<evidence type="ECO:0000256" key="5">
    <source>
        <dbReference type="SAM" id="SignalP"/>
    </source>
</evidence>
<feature type="signal peptide" evidence="5">
    <location>
        <begin position="1"/>
        <end position="16"/>
    </location>
</feature>
<dbReference type="RefSeq" id="XP_022814227.1">
    <property type="nucleotide sequence ID" value="XM_022958459.1"/>
</dbReference>
<dbReference type="GO" id="GO:0062129">
    <property type="term" value="C:chitin-based extracellular matrix"/>
    <property type="evidence" value="ECO:0007669"/>
    <property type="project" value="TreeGrafter"/>
</dbReference>
<dbReference type="GO" id="GO:0008010">
    <property type="term" value="F:structural constituent of chitin-based larval cuticle"/>
    <property type="evidence" value="ECO:0007669"/>
    <property type="project" value="TreeGrafter"/>
</dbReference>
<dbReference type="PANTHER" id="PTHR10380:SF173">
    <property type="entry name" value="CUTICULAR PROTEIN 47EF, ISOFORM C-RELATED"/>
    <property type="match status" value="1"/>
</dbReference>
<evidence type="ECO:0000256" key="3">
    <source>
        <dbReference type="PROSITE-ProRule" id="PRU00497"/>
    </source>
</evidence>
<gene>
    <name evidence="7" type="primary">LOC111348004</name>
</gene>
<evidence type="ECO:0000256" key="4">
    <source>
        <dbReference type="SAM" id="MobiDB-lite"/>
    </source>
</evidence>
<reference evidence="7" key="1">
    <citation type="submission" date="2025-08" db="UniProtKB">
        <authorList>
            <consortium name="RefSeq"/>
        </authorList>
    </citation>
    <scope>IDENTIFICATION</scope>
    <source>
        <strain evidence="7">Ishihara</strain>
        <tissue evidence="7">Whole body</tissue>
    </source>
</reference>
<evidence type="ECO:0000313" key="7">
    <source>
        <dbReference type="RefSeq" id="XP_022814227.1"/>
    </source>
</evidence>
<dbReference type="PROSITE" id="PS51155">
    <property type="entry name" value="CHIT_BIND_RR_2"/>
    <property type="match status" value="1"/>
</dbReference>
<dbReference type="Pfam" id="PF00379">
    <property type="entry name" value="Chitin_bind_4"/>
    <property type="match status" value="1"/>
</dbReference>
<dbReference type="Proteomes" id="UP000301870">
    <property type="component" value="Chromosome 1"/>
</dbReference>
<name>A0A9J7DNJ1_SPOLT</name>
<dbReference type="PROSITE" id="PS00233">
    <property type="entry name" value="CHIT_BIND_RR_1"/>
    <property type="match status" value="1"/>
</dbReference>
<keyword evidence="2 5" id="KW-0732">Signal</keyword>
<dbReference type="GeneID" id="111348004"/>
<organism evidence="6 7">
    <name type="scientific">Spodoptera litura</name>
    <name type="common">Asian cotton leafworm</name>
    <dbReference type="NCBI Taxonomy" id="69820"/>
    <lineage>
        <taxon>Eukaryota</taxon>
        <taxon>Metazoa</taxon>
        <taxon>Ecdysozoa</taxon>
        <taxon>Arthropoda</taxon>
        <taxon>Hexapoda</taxon>
        <taxon>Insecta</taxon>
        <taxon>Pterygota</taxon>
        <taxon>Neoptera</taxon>
        <taxon>Endopterygota</taxon>
        <taxon>Lepidoptera</taxon>
        <taxon>Glossata</taxon>
        <taxon>Ditrysia</taxon>
        <taxon>Noctuoidea</taxon>
        <taxon>Noctuidae</taxon>
        <taxon>Amphipyrinae</taxon>
        <taxon>Spodoptera</taxon>
    </lineage>
</organism>
<dbReference type="PANTHER" id="PTHR10380">
    <property type="entry name" value="CUTICLE PROTEIN"/>
    <property type="match status" value="1"/>
</dbReference>
<dbReference type="PRINTS" id="PR00947">
    <property type="entry name" value="CUTICLE"/>
</dbReference>
<feature type="region of interest" description="Disordered" evidence="4">
    <location>
        <begin position="45"/>
        <end position="71"/>
    </location>
</feature>
<proteinExistence type="predicted"/>
<dbReference type="InterPro" id="IPR031311">
    <property type="entry name" value="CHIT_BIND_RR_consensus"/>
</dbReference>